<dbReference type="PANTHER" id="PTHR43673:SF10">
    <property type="entry name" value="NADH DEHYDROGENASE_NAD(P)H NITROREDUCTASE XCC3605-RELATED"/>
    <property type="match status" value="1"/>
</dbReference>
<sequence>MHDIVKACRSYRRFDERERIDHALLVSWVDAARLVASSGNAQPLRYAIIDDEAGCERVFACCTWAKALADWDGPEPGEHPSAYIVVCRDLDRALTDTFTAWDEGIAAQTIMLQAAEAGFGGCIVGSFKRRSLCEAVEIDTDTFQPDLVLALGKPVEVVRIVDVPKGGSTEYWRDEAGVHHVPKRTLADVLL</sequence>
<dbReference type="GO" id="GO:0016491">
    <property type="term" value="F:oxidoreductase activity"/>
    <property type="evidence" value="ECO:0007669"/>
    <property type="project" value="UniProtKB-KW"/>
</dbReference>
<evidence type="ECO:0000256" key="1">
    <source>
        <dbReference type="ARBA" id="ARBA00007118"/>
    </source>
</evidence>
<comment type="caution">
    <text evidence="4">The sequence shown here is derived from an EMBL/GenBank/DDBJ whole genome shotgun (WGS) entry which is preliminary data.</text>
</comment>
<keyword evidence="5" id="KW-1185">Reference proteome</keyword>
<dbReference type="InterPro" id="IPR023312">
    <property type="entry name" value="Put_nitroreductase_C_bac"/>
</dbReference>
<dbReference type="SUPFAM" id="SSF55469">
    <property type="entry name" value="FMN-dependent nitroreductase-like"/>
    <property type="match status" value="1"/>
</dbReference>
<dbReference type="InterPro" id="IPR000415">
    <property type="entry name" value="Nitroreductase-like"/>
</dbReference>
<dbReference type="Gene3D" id="3.40.109.10">
    <property type="entry name" value="NADH Oxidase"/>
    <property type="match status" value="1"/>
</dbReference>
<name>A0A2K2UA10_9ACTN</name>
<accession>A0A2K2UA10</accession>
<protein>
    <submittedName>
        <fullName evidence="4">Nitroreductase</fullName>
    </submittedName>
</protein>
<dbReference type="Pfam" id="PF00881">
    <property type="entry name" value="Nitroreductase"/>
    <property type="match status" value="1"/>
</dbReference>
<dbReference type="Proteomes" id="UP000236197">
    <property type="component" value="Unassembled WGS sequence"/>
</dbReference>
<dbReference type="Gene3D" id="2.20.180.10">
    <property type="entry name" value="putative fmn-dependent nitroreductase like domains"/>
    <property type="match status" value="1"/>
</dbReference>
<evidence type="ECO:0000259" key="3">
    <source>
        <dbReference type="Pfam" id="PF00881"/>
    </source>
</evidence>
<dbReference type="PANTHER" id="PTHR43673">
    <property type="entry name" value="NAD(P)H NITROREDUCTASE YDGI-RELATED"/>
    <property type="match status" value="1"/>
</dbReference>
<reference evidence="5" key="1">
    <citation type="submission" date="2018-01" db="EMBL/GenBank/DDBJ databases">
        <title>Rubneribacter badeniensis gen. nov., sp. nov., and Colonibacter rubneri, gen. nov., sp. nov., WGS of new members of the Eggerthellaceae.</title>
        <authorList>
            <person name="Danylec N."/>
            <person name="Stoll D.A."/>
            <person name="Doetsch A."/>
            <person name="Kulling S.E."/>
            <person name="Huch M."/>
        </authorList>
    </citation>
    <scope>NUCLEOTIDE SEQUENCE [LARGE SCALE GENOMIC DNA]</scope>
    <source>
        <strain evidence="5">ResAG-96</strain>
    </source>
</reference>
<evidence type="ECO:0000256" key="2">
    <source>
        <dbReference type="ARBA" id="ARBA00023002"/>
    </source>
</evidence>
<feature type="domain" description="Nitroreductase" evidence="3">
    <location>
        <begin position="9"/>
        <end position="153"/>
    </location>
</feature>
<dbReference type="AlphaFoldDB" id="A0A2K2UA10"/>
<dbReference type="CDD" id="cd02062">
    <property type="entry name" value="Nitro_FMN_reductase"/>
    <property type="match status" value="1"/>
</dbReference>
<keyword evidence="2" id="KW-0560">Oxidoreductase</keyword>
<evidence type="ECO:0000313" key="5">
    <source>
        <dbReference type="Proteomes" id="UP000236197"/>
    </source>
</evidence>
<evidence type="ECO:0000313" key="4">
    <source>
        <dbReference type="EMBL" id="PNV67109.1"/>
    </source>
</evidence>
<dbReference type="OrthoDB" id="9804207at2"/>
<dbReference type="InterPro" id="IPR029479">
    <property type="entry name" value="Nitroreductase"/>
</dbReference>
<gene>
    <name evidence="4" type="ORF">C2L71_09900</name>
</gene>
<comment type="similarity">
    <text evidence="1">Belongs to the nitroreductase family.</text>
</comment>
<organism evidence="4 5">
    <name type="scientific">Enteroscipio rubneri</name>
    <dbReference type="NCBI Taxonomy" id="2070686"/>
    <lineage>
        <taxon>Bacteria</taxon>
        <taxon>Bacillati</taxon>
        <taxon>Actinomycetota</taxon>
        <taxon>Coriobacteriia</taxon>
        <taxon>Eggerthellales</taxon>
        <taxon>Eggerthellaceae</taxon>
        <taxon>Enteroscipio</taxon>
    </lineage>
</organism>
<dbReference type="EMBL" id="PPEK01000013">
    <property type="protein sequence ID" value="PNV67109.1"/>
    <property type="molecule type" value="Genomic_DNA"/>
</dbReference>
<proteinExistence type="inferred from homology"/>